<dbReference type="InterPro" id="IPR056337">
    <property type="entry name" value="LHD_YVC1"/>
</dbReference>
<dbReference type="GO" id="GO:0003684">
    <property type="term" value="F:damaged DNA binding"/>
    <property type="evidence" value="ECO:0007669"/>
    <property type="project" value="TreeGrafter"/>
</dbReference>
<dbReference type="OrthoDB" id="361020at2759"/>
<feature type="domain" description="ERCC4" evidence="12">
    <location>
        <begin position="736"/>
        <end position="816"/>
    </location>
</feature>
<gene>
    <name evidence="13" type="ORF">G210_5828</name>
</gene>
<keyword evidence="7" id="KW-0238">DNA-binding</keyword>
<dbReference type="GO" id="GO:0000014">
    <property type="term" value="F:single-stranded DNA endodeoxyribonuclease activity"/>
    <property type="evidence" value="ECO:0007669"/>
    <property type="project" value="TreeGrafter"/>
</dbReference>
<feature type="transmembrane region" description="Helical" evidence="11">
    <location>
        <begin position="1234"/>
        <end position="1253"/>
    </location>
</feature>
<evidence type="ECO:0000256" key="11">
    <source>
        <dbReference type="SAM" id="Phobius"/>
    </source>
</evidence>
<dbReference type="Proteomes" id="UP000011777">
    <property type="component" value="Unassembled WGS sequence"/>
</dbReference>
<evidence type="ECO:0000313" key="13">
    <source>
        <dbReference type="EMBL" id="EMG49415.1"/>
    </source>
</evidence>
<dbReference type="InterPro" id="IPR047520">
    <property type="entry name" value="XPF_nuclease"/>
</dbReference>
<dbReference type="HOGENOM" id="CLU_243146_0_0_1"/>
<dbReference type="PANTHER" id="PTHR10150:SF0">
    <property type="entry name" value="DNA REPAIR ENDONUCLEASE XPF"/>
    <property type="match status" value="1"/>
</dbReference>
<comment type="caution">
    <text evidence="13">The sequence shown here is derived from an EMBL/GenBank/DDBJ whole genome shotgun (WGS) entry which is preliminary data.</text>
</comment>
<keyword evidence="14" id="KW-1185">Reference proteome</keyword>
<feature type="transmembrane region" description="Helical" evidence="11">
    <location>
        <begin position="1202"/>
        <end position="1222"/>
    </location>
</feature>
<keyword evidence="11" id="KW-1133">Transmembrane helix</keyword>
<protein>
    <submittedName>
        <fullName evidence="13">DNA repair-like protein Rad1, putative</fullName>
    </submittedName>
</protein>
<feature type="transmembrane region" description="Helical" evidence="11">
    <location>
        <begin position="1361"/>
        <end position="1384"/>
    </location>
</feature>
<feature type="transmembrane region" description="Helical" evidence="11">
    <location>
        <begin position="1265"/>
        <end position="1285"/>
    </location>
</feature>
<feature type="transmembrane region" description="Helical" evidence="11">
    <location>
        <begin position="1297"/>
        <end position="1318"/>
    </location>
</feature>
<comment type="subcellular location">
    <subcellularLocation>
        <location evidence="1">Nucleus</location>
    </subcellularLocation>
</comment>
<dbReference type="InterPro" id="IPR006166">
    <property type="entry name" value="ERCC4_domain"/>
</dbReference>
<evidence type="ECO:0000256" key="8">
    <source>
        <dbReference type="ARBA" id="ARBA00023204"/>
    </source>
</evidence>
<comment type="similarity">
    <text evidence="2">Belongs to the XPF family.</text>
</comment>
<evidence type="ECO:0000256" key="10">
    <source>
        <dbReference type="SAM" id="MobiDB-lite"/>
    </source>
</evidence>
<dbReference type="Gene3D" id="1.10.150.20">
    <property type="entry name" value="5' to 3' exonuclease, C-terminal subdomain"/>
    <property type="match status" value="1"/>
</dbReference>
<dbReference type="EMBL" id="AOGT01000678">
    <property type="protein sequence ID" value="EMG49415.1"/>
    <property type="molecule type" value="Genomic_DNA"/>
</dbReference>
<dbReference type="InterPro" id="IPR011335">
    <property type="entry name" value="Restrct_endonuc-II-like"/>
</dbReference>
<evidence type="ECO:0000256" key="1">
    <source>
        <dbReference type="ARBA" id="ARBA00004123"/>
    </source>
</evidence>
<feature type="transmembrane region" description="Helical" evidence="11">
    <location>
        <begin position="1176"/>
        <end position="1196"/>
    </location>
</feature>
<dbReference type="GO" id="GO:1901255">
    <property type="term" value="P:nucleotide-excision repair involved in interstrand cross-link repair"/>
    <property type="evidence" value="ECO:0007669"/>
    <property type="project" value="TreeGrafter"/>
</dbReference>
<evidence type="ECO:0000256" key="4">
    <source>
        <dbReference type="ARBA" id="ARBA00022759"/>
    </source>
</evidence>
<dbReference type="InterPro" id="IPR056336">
    <property type="entry name" value="YVC1_C"/>
</dbReference>
<evidence type="ECO:0000256" key="3">
    <source>
        <dbReference type="ARBA" id="ARBA00022722"/>
    </source>
</evidence>
<sequence length="1631" mass="189671">MSLFVQDEEENQQEIVQLDHETGSSSTIPVTIRDSEQIPIFPEREINCILPLKYQQEILEDTLTKDGLLILGRGLGWDIITANLLHALSTPFVNLGTNKTKKGLIFILNATDDELTRLQEELSDLKNSDNDEDDCVSDPITVITGDSQSYKRKTIYKERGGLISLNPRLLITDILSFTLDPNDITGLFVFHAERVKETSNDAFAINLFRDKNNWGFIKAFSDQPEQFTGFSPLSTKLKILRISNVFLWPRFHMIIQKSFNIKNSHDRNKQGKLVNEISLKPTYLMEKIQSGLLSCVAACLSELKRKNDELYQDYWSIENVHDPDFIKNIRNSLLPYWHRISFTSKQILKDLGFISGLIKELISLDSIGFYQQVQAAIDSSHKVQAAISQYSSPWLNLNEAATVARYAKERAFGKEDGTYKFEELPKWRELGKLVKDILLEKDETAKEDKNQGPVLIVCSERKIARQLTELLENMSENFGFRKYMINKLNSYSNWEKQINPLIKKISLELEGNSNNTTGDEDDEQLSMSKTFTRNGQPVSKRRRTRGGSLAASRGQTLTQKAFEAVEIDEDILQALDKDIVEPEPEEPEVIEVVDPDPSQYSIKFEHINKGQQIIIQAYNDFYNASILQELHPSHIIMYEPNLSFLRRIEIYQAINQQNPAQVYFMYYKESVEEERHLIEIKKEKESFTKLIHQKSELAKHFSTEQDNVKFQINRNNVVNTRIAGGSRFRTEADEMQVIVDTREFGSSTPNLLYRIGITVIPCMLTVGDYILSPQMCVERKSVDDFIQSFKSGRLYTQCNQMFRYYETPILLLEFDANKSFSLQPLTEASFRRFGTSNNNNNNNSAVDEYLLSNAQATVQSKIMRLLYVFPKLKIVWSSSPYESAQIFLQLKASQKEPDVGNALDKGANKSVVTEDGNPAAYNEEAIDFIQNIPGINGTNYLTLIEKVKSIQDLSIMLRYNDLPKRPQQNDFESDYYQIQDILNTKVKLSLKYEQLKSPEIHSTLMKPITEEILSIFTNKIIPNHLIFIILLLRYEYLIQSENNLISFDLLITKATVCEILSIRMLREYNSLNRINMLFIDPLKEHVDDPDHRFNTLELCVLSKSKKFLSQPVMVRILEKLYNGELINYDNDDEIRDGEKGLLLSNRESVVDYYKFHKLSMNDIIKVGSAIPKYQSFIINFNLIILSVLYFWIMIMKSKKIEFIFWIFSIGFNLELGLKLYFIHWKYLRKIIWNYIDLVLILLIDVSFVIKVYFNDDTESYFRDFFSLIGIILFPRILSIFNNYKFFNLIILSFNKMIWNLFGLIFFFISLISGFYFSFITLNNSESNGEILFNMIKIFFGFTPSVWNNWDNYNLLGKFMQMSFLFLIQFIVSTILAICLSGIFIRVKENNQEEFNFFKATNLILYFKLGKLANDRKHQLINNFLKMFKIIPILLILGYELLITQIKNRFNDKPNDTRESLKNFTFLKPQNNNNNNRRKSKSSQRPRNITRNINKYQSLSTLDGEVHLRTASTDSFFINELLNKKYQIEKTKTNNSIRTKAHKPSIFLSTSYNNNNDEILTRLMNLENAISKINSTEEVEEDDDKSVIMYDIREDISINSHEEEDEEENMVIELSKENTIEEIDQYDSDETF</sequence>
<dbReference type="PANTHER" id="PTHR10150">
    <property type="entry name" value="DNA REPAIR ENDONUCLEASE XPF"/>
    <property type="match status" value="1"/>
</dbReference>
<dbReference type="GO" id="GO:0000110">
    <property type="term" value="C:nucleotide-excision repair factor 1 complex"/>
    <property type="evidence" value="ECO:0007669"/>
    <property type="project" value="TreeGrafter"/>
</dbReference>
<accession>M3K2B1</accession>
<evidence type="ECO:0000256" key="9">
    <source>
        <dbReference type="ARBA" id="ARBA00023242"/>
    </source>
</evidence>
<evidence type="ECO:0000256" key="6">
    <source>
        <dbReference type="ARBA" id="ARBA00022801"/>
    </source>
</evidence>
<feature type="transmembrane region" description="Helical" evidence="11">
    <location>
        <begin position="1330"/>
        <end position="1349"/>
    </location>
</feature>
<reference evidence="13 14" key="1">
    <citation type="submission" date="2013-02" db="EMBL/GenBank/DDBJ databases">
        <title>Genome sequence of Candida maltosa Xu316, a potential industrial strain for xylitol and ethanol production.</title>
        <authorList>
            <person name="Yu J."/>
            <person name="Wang Q."/>
            <person name="Geng X."/>
            <person name="Bao W."/>
            <person name="He P."/>
            <person name="Cai J."/>
        </authorList>
    </citation>
    <scope>NUCLEOTIDE SEQUENCE [LARGE SCALE GENOMIC DNA]</scope>
    <source>
        <strain evidence="14">Xu316</strain>
    </source>
</reference>
<dbReference type="GO" id="GO:0000736">
    <property type="term" value="P:double-strand break repair via single-strand annealing, removal of nonhomologous ends"/>
    <property type="evidence" value="ECO:0007669"/>
    <property type="project" value="TreeGrafter"/>
</dbReference>
<dbReference type="Pfam" id="PF23190">
    <property type="entry name" value="LHD_TRPY1"/>
    <property type="match status" value="1"/>
</dbReference>
<keyword evidence="6" id="KW-0378">Hydrolase</keyword>
<feature type="region of interest" description="Disordered" evidence="10">
    <location>
        <begin position="529"/>
        <end position="552"/>
    </location>
</feature>
<name>M3K2B1_CANMX</name>
<dbReference type="CDD" id="cd20078">
    <property type="entry name" value="XPF_nuclease_XPF_euk"/>
    <property type="match status" value="1"/>
</dbReference>
<evidence type="ECO:0000313" key="14">
    <source>
        <dbReference type="Proteomes" id="UP000011777"/>
    </source>
</evidence>
<feature type="region of interest" description="Disordered" evidence="10">
    <location>
        <begin position="1462"/>
        <end position="1488"/>
    </location>
</feature>
<evidence type="ECO:0000256" key="5">
    <source>
        <dbReference type="ARBA" id="ARBA00022763"/>
    </source>
</evidence>
<proteinExistence type="inferred from homology"/>
<keyword evidence="8" id="KW-0234">DNA repair</keyword>
<keyword evidence="9" id="KW-0539">Nucleus</keyword>
<dbReference type="GO" id="GO:0000724">
    <property type="term" value="P:double-strand break repair via homologous recombination"/>
    <property type="evidence" value="ECO:0007669"/>
    <property type="project" value="TreeGrafter"/>
</dbReference>
<dbReference type="Gene3D" id="3.40.50.10130">
    <property type="match status" value="1"/>
</dbReference>
<dbReference type="SUPFAM" id="SSF52980">
    <property type="entry name" value="Restriction endonuclease-like"/>
    <property type="match status" value="1"/>
</dbReference>
<organism evidence="13 14">
    <name type="scientific">Candida maltosa (strain Xu316)</name>
    <name type="common">Yeast</name>
    <dbReference type="NCBI Taxonomy" id="1245528"/>
    <lineage>
        <taxon>Eukaryota</taxon>
        <taxon>Fungi</taxon>
        <taxon>Dikarya</taxon>
        <taxon>Ascomycota</taxon>
        <taxon>Saccharomycotina</taxon>
        <taxon>Pichiomycetes</taxon>
        <taxon>Debaryomycetaceae</taxon>
        <taxon>Candida/Lodderomyces clade</taxon>
        <taxon>Candida</taxon>
    </lineage>
</organism>
<evidence type="ECO:0000259" key="12">
    <source>
        <dbReference type="SMART" id="SM00891"/>
    </source>
</evidence>
<keyword evidence="5" id="KW-0227">DNA damage</keyword>
<dbReference type="GO" id="GO:0000712">
    <property type="term" value="P:resolution of meiotic recombination intermediates"/>
    <property type="evidence" value="ECO:0007669"/>
    <property type="project" value="TreeGrafter"/>
</dbReference>
<keyword evidence="11" id="KW-0812">Transmembrane</keyword>
<dbReference type="Pfam" id="PF23317">
    <property type="entry name" value="YVC1_C"/>
    <property type="match status" value="1"/>
</dbReference>
<dbReference type="SMART" id="SM00891">
    <property type="entry name" value="ERCC4"/>
    <property type="match status" value="1"/>
</dbReference>
<dbReference type="Pfam" id="PF02732">
    <property type="entry name" value="ERCC4"/>
    <property type="match status" value="1"/>
</dbReference>
<dbReference type="STRING" id="1245528.M3K2B1"/>
<evidence type="ECO:0000256" key="2">
    <source>
        <dbReference type="ARBA" id="ARBA00010015"/>
    </source>
</evidence>
<dbReference type="GO" id="GO:0003697">
    <property type="term" value="F:single-stranded DNA binding"/>
    <property type="evidence" value="ECO:0007669"/>
    <property type="project" value="TreeGrafter"/>
</dbReference>
<feature type="transmembrane region" description="Helical" evidence="11">
    <location>
        <begin position="1423"/>
        <end position="1442"/>
    </location>
</feature>
<dbReference type="FunFam" id="3.40.50.10130:FF:000002">
    <property type="entry name" value="DNA repair endonuclease XPF"/>
    <property type="match status" value="1"/>
</dbReference>
<keyword evidence="3" id="KW-0540">Nuclease</keyword>
<keyword evidence="4" id="KW-0255">Endonuclease</keyword>
<keyword evidence="11" id="KW-0472">Membrane</keyword>
<dbReference type="eggNOG" id="KOG0442">
    <property type="taxonomic scope" value="Eukaryota"/>
</dbReference>
<evidence type="ECO:0000256" key="7">
    <source>
        <dbReference type="ARBA" id="ARBA00023125"/>
    </source>
</evidence>